<dbReference type="EMBL" id="RFLX01000008">
    <property type="protein sequence ID" value="RMI24488.1"/>
    <property type="molecule type" value="Genomic_DNA"/>
</dbReference>
<dbReference type="InterPro" id="IPR020904">
    <property type="entry name" value="Sc_DH/Rdtase_CS"/>
</dbReference>
<dbReference type="InterPro" id="IPR036291">
    <property type="entry name" value="NAD(P)-bd_dom_sf"/>
</dbReference>
<organism evidence="5 8">
    <name type="scientific">Teichococcus wenyumeiae</name>
    <dbReference type="NCBI Taxonomy" id="2478470"/>
    <lineage>
        <taxon>Bacteria</taxon>
        <taxon>Pseudomonadati</taxon>
        <taxon>Pseudomonadota</taxon>
        <taxon>Alphaproteobacteria</taxon>
        <taxon>Acetobacterales</taxon>
        <taxon>Roseomonadaceae</taxon>
        <taxon>Roseomonas</taxon>
    </lineage>
</organism>
<proteinExistence type="inferred from homology"/>
<protein>
    <submittedName>
        <fullName evidence="6">Glucose 1-dehydrogenase</fullName>
        <ecNumber evidence="6">1.1.1.47</ecNumber>
    </submittedName>
    <submittedName>
        <fullName evidence="5">SDR family oxidoreductase</fullName>
    </submittedName>
</protein>
<dbReference type="InterPro" id="IPR057326">
    <property type="entry name" value="KR_dom"/>
</dbReference>
<dbReference type="EMBL" id="RAQU01000124">
    <property type="protein sequence ID" value="RKK02816.1"/>
    <property type="molecule type" value="Genomic_DNA"/>
</dbReference>
<evidence type="ECO:0000256" key="2">
    <source>
        <dbReference type="ARBA" id="ARBA00023002"/>
    </source>
</evidence>
<dbReference type="PANTHER" id="PTHR24321">
    <property type="entry name" value="DEHYDROGENASES, SHORT CHAIN"/>
    <property type="match status" value="1"/>
</dbReference>
<dbReference type="InterPro" id="IPR002347">
    <property type="entry name" value="SDR_fam"/>
</dbReference>
<feature type="domain" description="Ketoreductase" evidence="4">
    <location>
        <begin position="8"/>
        <end position="188"/>
    </location>
</feature>
<evidence type="ECO:0000313" key="5">
    <source>
        <dbReference type="EMBL" id="RKK02816.1"/>
    </source>
</evidence>
<evidence type="ECO:0000313" key="6">
    <source>
        <dbReference type="EMBL" id="RMI24488.1"/>
    </source>
</evidence>
<comment type="similarity">
    <text evidence="1">Belongs to the short-chain dehydrogenases/reductases (SDR) family.</text>
</comment>
<dbReference type="PANTHER" id="PTHR24321:SF8">
    <property type="entry name" value="ESTRADIOL 17-BETA-DEHYDROGENASE 8-RELATED"/>
    <property type="match status" value="1"/>
</dbReference>
<dbReference type="PRINTS" id="PR00081">
    <property type="entry name" value="GDHRDH"/>
</dbReference>
<dbReference type="RefSeq" id="WP_120639607.1">
    <property type="nucleotide sequence ID" value="NZ_RAQU01000124.1"/>
</dbReference>
<comment type="caution">
    <text evidence="5">The sequence shown here is derived from an EMBL/GenBank/DDBJ whole genome shotgun (WGS) entry which is preliminary data.</text>
</comment>
<keyword evidence="3" id="KW-0520">NAD</keyword>
<dbReference type="EC" id="1.1.1.47" evidence="6"/>
<dbReference type="NCBIfam" id="NF005559">
    <property type="entry name" value="PRK07231.1"/>
    <property type="match status" value="1"/>
</dbReference>
<keyword evidence="7" id="KW-1185">Reference proteome</keyword>
<dbReference type="AlphaFoldDB" id="A0A3A9JGQ2"/>
<dbReference type="CDD" id="cd05233">
    <property type="entry name" value="SDR_c"/>
    <property type="match status" value="1"/>
</dbReference>
<evidence type="ECO:0000256" key="3">
    <source>
        <dbReference type="ARBA" id="ARBA00023027"/>
    </source>
</evidence>
<keyword evidence="2 6" id="KW-0560">Oxidoreductase</keyword>
<evidence type="ECO:0000313" key="8">
    <source>
        <dbReference type="Proteomes" id="UP000278036"/>
    </source>
</evidence>
<dbReference type="InParanoid" id="A0A3A9JGQ2"/>
<name>A0A3A9JGQ2_9PROT</name>
<dbReference type="Gene3D" id="3.40.50.720">
    <property type="entry name" value="NAD(P)-binding Rossmann-like Domain"/>
    <property type="match status" value="1"/>
</dbReference>
<evidence type="ECO:0000256" key="1">
    <source>
        <dbReference type="ARBA" id="ARBA00006484"/>
    </source>
</evidence>
<sequence length="261" mass="26943">MTRSLEGRRAIVTGAGNGIGRASALLFAREGAKVLCLDRTAEAAEDVAQLIVAEGGTALAMAADAGDEAAVQGFTQRCVAEWGGVDIVFANAGISGGRPPIVEQTVEYWNEILRVNLVGPFLAIREAAPHMIRQGGGSIVLTASVAGLRAGAGHSAYAASKAGVISLAQTAANDFAGTGIRVNAICPGRTQTAMTKFIFDKARANGTEDKLGHLTPLRRVGMPEEIAEMALFLASDRSSFVNGQAYAVDGGLTSTHPFAMA</sequence>
<dbReference type="PRINTS" id="PR00080">
    <property type="entry name" value="SDRFAMILY"/>
</dbReference>
<dbReference type="SUPFAM" id="SSF51735">
    <property type="entry name" value="NAD(P)-binding Rossmann-fold domains"/>
    <property type="match status" value="1"/>
</dbReference>
<accession>A0A3A9JGQ2</accession>
<gene>
    <name evidence="5" type="ORF">D6Z83_17790</name>
    <name evidence="6" type="ORF">EBE87_12385</name>
</gene>
<dbReference type="SMART" id="SM00822">
    <property type="entry name" value="PKS_KR"/>
    <property type="match status" value="1"/>
</dbReference>
<dbReference type="OrthoDB" id="7375193at2"/>
<dbReference type="GO" id="GO:0047936">
    <property type="term" value="F:glucose 1-dehydrogenase [NAD(P)+] activity"/>
    <property type="evidence" value="ECO:0007669"/>
    <property type="project" value="UniProtKB-EC"/>
</dbReference>
<evidence type="ECO:0000313" key="7">
    <source>
        <dbReference type="Proteomes" id="UP000274097"/>
    </source>
</evidence>
<dbReference type="Proteomes" id="UP000274097">
    <property type="component" value="Unassembled WGS sequence"/>
</dbReference>
<dbReference type="FunFam" id="3.40.50.720:FF:000084">
    <property type="entry name" value="Short-chain dehydrogenase reductase"/>
    <property type="match status" value="1"/>
</dbReference>
<evidence type="ECO:0000259" key="4">
    <source>
        <dbReference type="SMART" id="SM00822"/>
    </source>
</evidence>
<dbReference type="Proteomes" id="UP000278036">
    <property type="component" value="Unassembled WGS sequence"/>
</dbReference>
<reference evidence="5 8" key="1">
    <citation type="submission" date="2018-09" db="EMBL/GenBank/DDBJ databases">
        <title>Roseomonas sp. nov., isolated from feces of Tibetan antelopes in the Qinghai-Tibet plateau, China.</title>
        <authorList>
            <person name="Tian Z."/>
        </authorList>
    </citation>
    <scope>NUCLEOTIDE SEQUENCE [LARGE SCALE GENOMIC DNA]</scope>
    <source>
        <strain evidence="6 7">Z23</strain>
        <strain evidence="5 8">Z24</strain>
    </source>
</reference>
<dbReference type="Pfam" id="PF13561">
    <property type="entry name" value="adh_short_C2"/>
    <property type="match status" value="1"/>
</dbReference>
<dbReference type="PROSITE" id="PS00061">
    <property type="entry name" value="ADH_SHORT"/>
    <property type="match status" value="1"/>
</dbReference>